<keyword evidence="3" id="KW-1185">Reference proteome</keyword>
<dbReference type="EMBL" id="OZ037951">
    <property type="protein sequence ID" value="CAL1715536.1"/>
    <property type="molecule type" value="Genomic_DNA"/>
</dbReference>
<gene>
    <name evidence="2" type="ORF">GFSPODELE1_LOCUS10279</name>
</gene>
<feature type="domain" description="F-box" evidence="1">
    <location>
        <begin position="6"/>
        <end position="50"/>
    </location>
</feature>
<evidence type="ECO:0000313" key="2">
    <source>
        <dbReference type="EMBL" id="CAL1715536.1"/>
    </source>
</evidence>
<proteinExistence type="predicted"/>
<dbReference type="SUPFAM" id="SSF52058">
    <property type="entry name" value="L domain-like"/>
    <property type="match status" value="1"/>
</dbReference>
<evidence type="ECO:0000259" key="1">
    <source>
        <dbReference type="Pfam" id="PF12937"/>
    </source>
</evidence>
<dbReference type="Pfam" id="PF12937">
    <property type="entry name" value="F-box-like"/>
    <property type="match status" value="1"/>
</dbReference>
<evidence type="ECO:0000313" key="3">
    <source>
        <dbReference type="Proteomes" id="UP001497453"/>
    </source>
</evidence>
<dbReference type="InterPro" id="IPR001810">
    <property type="entry name" value="F-box_dom"/>
</dbReference>
<protein>
    <recommendedName>
        <fullName evidence="1">F-box domain-containing protein</fullName>
    </recommendedName>
</protein>
<organism evidence="2 3">
    <name type="scientific">Somion occarium</name>
    <dbReference type="NCBI Taxonomy" id="3059160"/>
    <lineage>
        <taxon>Eukaryota</taxon>
        <taxon>Fungi</taxon>
        <taxon>Dikarya</taxon>
        <taxon>Basidiomycota</taxon>
        <taxon>Agaricomycotina</taxon>
        <taxon>Agaricomycetes</taxon>
        <taxon>Polyporales</taxon>
        <taxon>Cerrenaceae</taxon>
        <taxon>Somion</taxon>
    </lineage>
</organism>
<accession>A0ABP1E655</accession>
<dbReference type="Proteomes" id="UP001497453">
    <property type="component" value="Chromosome 8"/>
</dbReference>
<dbReference type="InterPro" id="IPR036047">
    <property type="entry name" value="F-box-like_dom_sf"/>
</dbReference>
<sequence length="367" mass="41774">MSLAELLPPELDDHILSFLASDPRSLSACANTCRSWSLASRRHLYRDIHLETPQRVLFGSGHRHQPVAWDSFPIFEGTAFFPNLTSIGLLNIYGKFSFQFDINILQRFPSVWRLSFFYCTLPRAPVLGILTWLPSLRALTLDFCKSFQGPETSPCLDVRSRLSRLSYLPSRSSDCYEGLLPILIPVSSLTMRSLALSVFNRYVSYLSELRKYMTVVNPYLTSLELYFVGFKSYDLASCYDALDHMSLKTCTNLHTLILRNPSLPIVPLLLSQIPVGSLRILQCHIDTAFTMSAARLDLQNALSTRKFDGLEQLRFVYSGDKFLAPVLYSELEPGYPEFAQRGVLRVIHDNLSYDFKEILRGRSTVDL</sequence>
<dbReference type="Gene3D" id="1.20.1280.50">
    <property type="match status" value="1"/>
</dbReference>
<reference evidence="3" key="1">
    <citation type="submission" date="2024-04" db="EMBL/GenBank/DDBJ databases">
        <authorList>
            <person name="Shaw F."/>
            <person name="Minotto A."/>
        </authorList>
    </citation>
    <scope>NUCLEOTIDE SEQUENCE [LARGE SCALE GENOMIC DNA]</scope>
</reference>
<dbReference type="SUPFAM" id="SSF81383">
    <property type="entry name" value="F-box domain"/>
    <property type="match status" value="1"/>
</dbReference>
<name>A0ABP1E655_9APHY</name>